<keyword evidence="5" id="KW-0539">Nucleus</keyword>
<evidence type="ECO:0000256" key="3">
    <source>
        <dbReference type="ARBA" id="ARBA00023015"/>
    </source>
</evidence>
<dbReference type="PANTHER" id="PTHR12434">
    <property type="entry name" value="MEDIATOR OF RNA POLYMERASE II TRANSCRIPTION SUBUNIT 22"/>
    <property type="match status" value="1"/>
</dbReference>
<dbReference type="GeneID" id="96004002"/>
<evidence type="ECO:0000256" key="2">
    <source>
        <dbReference type="ARBA" id="ARBA00005942"/>
    </source>
</evidence>
<keyword evidence="4" id="KW-0804">Transcription</keyword>
<comment type="caution">
    <text evidence="6">The sequence shown here is derived from an EMBL/GenBank/DDBJ whole genome shotgun (WGS) entry which is preliminary data.</text>
</comment>
<dbReference type="RefSeq" id="XP_069231879.1">
    <property type="nucleotide sequence ID" value="XM_069371164.1"/>
</dbReference>
<protein>
    <recommendedName>
        <fullName evidence="8">Mediator of RNA polymerase II transcription subunit 22</fullName>
    </recommendedName>
</protein>
<sequence length="124" mass="13777">MDAKAAAPLRNTPGLIRKIENSRDDLVKRFDALVTLASVDKTDRNTTANLQFQMQVETSHLIKAAEDLQMLIRHLQEMWLFGPLNTVGESQVQQQTDENAKIVGDLLRQLSSKQTTEANGVASS</sequence>
<evidence type="ECO:0000313" key="7">
    <source>
        <dbReference type="Proteomes" id="UP000803884"/>
    </source>
</evidence>
<evidence type="ECO:0000256" key="4">
    <source>
        <dbReference type="ARBA" id="ARBA00023163"/>
    </source>
</evidence>
<reference evidence="6 7" key="1">
    <citation type="journal article" date="2020" name="Microbiol. Resour. Announc.">
        <title>Draft Genome Sequence of a Cladosporium Species Isolated from the Mesophotic Ascidian Didemnum maculosum.</title>
        <authorList>
            <person name="Gioti A."/>
            <person name="Siaperas R."/>
            <person name="Nikolaivits E."/>
            <person name="Le Goff G."/>
            <person name="Ouazzani J."/>
            <person name="Kotoulas G."/>
            <person name="Topakas E."/>
        </authorList>
    </citation>
    <scope>NUCLEOTIDE SEQUENCE [LARGE SCALE GENOMIC DNA]</scope>
    <source>
        <strain evidence="6 7">TM138-S3</strain>
    </source>
</reference>
<dbReference type="GO" id="GO:0006357">
    <property type="term" value="P:regulation of transcription by RNA polymerase II"/>
    <property type="evidence" value="ECO:0007669"/>
    <property type="project" value="InterPro"/>
</dbReference>
<dbReference type="AlphaFoldDB" id="A0AB34KUR6"/>
<evidence type="ECO:0008006" key="8">
    <source>
        <dbReference type="Google" id="ProtNLM"/>
    </source>
</evidence>
<dbReference type="GO" id="GO:0003712">
    <property type="term" value="F:transcription coregulator activity"/>
    <property type="evidence" value="ECO:0007669"/>
    <property type="project" value="InterPro"/>
</dbReference>
<comment type="subcellular location">
    <subcellularLocation>
        <location evidence="1">Nucleus</location>
    </subcellularLocation>
</comment>
<dbReference type="Proteomes" id="UP000803884">
    <property type="component" value="Unassembled WGS sequence"/>
</dbReference>
<proteinExistence type="inferred from homology"/>
<dbReference type="EMBL" id="JAAQHG020000006">
    <property type="protein sequence ID" value="KAL1588774.1"/>
    <property type="molecule type" value="Genomic_DNA"/>
</dbReference>
<accession>A0AB34KUR6</accession>
<dbReference type="GO" id="GO:0016592">
    <property type="term" value="C:mediator complex"/>
    <property type="evidence" value="ECO:0007669"/>
    <property type="project" value="InterPro"/>
</dbReference>
<dbReference type="InterPro" id="IPR009332">
    <property type="entry name" value="Med22"/>
</dbReference>
<keyword evidence="3" id="KW-0805">Transcription regulation</keyword>
<evidence type="ECO:0000256" key="5">
    <source>
        <dbReference type="ARBA" id="ARBA00023242"/>
    </source>
</evidence>
<gene>
    <name evidence="6" type="ORF">WHR41_02558</name>
</gene>
<evidence type="ECO:0000313" key="6">
    <source>
        <dbReference type="EMBL" id="KAL1588774.1"/>
    </source>
</evidence>
<comment type="similarity">
    <text evidence="2">Belongs to the Mediator complex subunit 22 family.</text>
</comment>
<name>A0AB34KUR6_9PEZI</name>
<dbReference type="Pfam" id="PF06179">
    <property type="entry name" value="Med22"/>
    <property type="match status" value="1"/>
</dbReference>
<evidence type="ECO:0000256" key="1">
    <source>
        <dbReference type="ARBA" id="ARBA00004123"/>
    </source>
</evidence>
<dbReference type="Gene3D" id="6.10.280.160">
    <property type="entry name" value="Mediator of RNA polymerase II transcription subunit 22"/>
    <property type="match status" value="1"/>
</dbReference>
<keyword evidence="7" id="KW-1185">Reference proteome</keyword>
<organism evidence="6 7">
    <name type="scientific">Cladosporium halotolerans</name>
    <dbReference type="NCBI Taxonomy" id="1052096"/>
    <lineage>
        <taxon>Eukaryota</taxon>
        <taxon>Fungi</taxon>
        <taxon>Dikarya</taxon>
        <taxon>Ascomycota</taxon>
        <taxon>Pezizomycotina</taxon>
        <taxon>Dothideomycetes</taxon>
        <taxon>Dothideomycetidae</taxon>
        <taxon>Cladosporiales</taxon>
        <taxon>Cladosporiaceae</taxon>
        <taxon>Cladosporium</taxon>
    </lineage>
</organism>
<dbReference type="PANTHER" id="PTHR12434:SF6">
    <property type="entry name" value="MEDIATOR OF RNA POLYMERASE II TRANSCRIPTION SUBUNIT 22"/>
    <property type="match status" value="1"/>
</dbReference>